<dbReference type="PROSITE" id="PS51007">
    <property type="entry name" value="CYTC"/>
    <property type="match status" value="3"/>
</dbReference>
<reference evidence="9" key="1">
    <citation type="submission" date="2018-06" db="EMBL/GenBank/DDBJ databases">
        <authorList>
            <person name="Zhirakovskaya E."/>
        </authorList>
    </citation>
    <scope>NUCLEOTIDE SEQUENCE</scope>
</reference>
<gene>
    <name evidence="9" type="ORF">MNBD_ALPHA08-2215</name>
</gene>
<feature type="domain" description="Cytochrome c" evidence="8">
    <location>
        <begin position="277"/>
        <end position="373"/>
    </location>
</feature>
<dbReference type="PANTHER" id="PTHR35008">
    <property type="entry name" value="BLL4482 PROTEIN-RELATED"/>
    <property type="match status" value="1"/>
</dbReference>
<sequence>MKRFLSHPLFLSILTLAATYVLFTVVISPPLPRSILIQYMIIVAVAIVLVATFDDATAERFGAPVKNLLGKPSLALPRFVTLLIVAGGVAGLVYNYVKPHTASPVELRTVHPAPPSSLKVYGKTYNLLKLTNPIRDANPKGTKGYDTAVKQGGELYYKNCVLCHGDLLDGNGRFAEVFNPRPINFQDVGNIAQLQEAFLFWRITTGGPSLPREGAPWASAMPVWHEMLNEDEVWQLILFLYDYTGFVPRSWELEKKSESAETKTTPTKPAGLDTKAPDNKAIEAVYDKRCVQCHGRDGDGQGPAAEFLYPKPRDFTLASFKYKTTQADDEFPTDDDLRKTILEGLPGTSMPGWKSMLSAKEVDGLIKKIKEFGEWADEEVQLRPIDTGTQVKPTTESIGKGRELYIKSCAQCHGNKGRGNITSGKKLKDDWQDRIWPRNLTRPESWRYSRTTKDVFQRISTGIRSTPMPEHSTTMSIEDRWNVANYVMTLRATATQLAQGNTVINGVRIEGELPADASDPKWQQAQPITFAMAPNIIKEPRVFFSLNDRATIRVLFNDRDIAIRVDVDDRTYSVPGDKLEIQYRQENIAPTRDAIAVQLPRDIPVTSEKPWFRHGDKKHPVNMWYWAAPSVEPKKDASIQMFDATGPNAAPVPRKDATALSASGAWKGGRWSVVFKRSLKTENSQDLQFETGLYIPVSFANWDGVAGEKGGRHSFTSWYWIKLSAPEDKLALYGIPLGSGLLAGLLFLGLVRHQRRKFLPG</sequence>
<dbReference type="GO" id="GO:0020037">
    <property type="term" value="F:heme binding"/>
    <property type="evidence" value="ECO:0007669"/>
    <property type="project" value="InterPro"/>
</dbReference>
<evidence type="ECO:0000256" key="4">
    <source>
        <dbReference type="ARBA" id="ARBA00022982"/>
    </source>
</evidence>
<dbReference type="InterPro" id="IPR009056">
    <property type="entry name" value="Cyt_c-like_dom"/>
</dbReference>
<dbReference type="AlphaFoldDB" id="A0A3B0RKZ4"/>
<keyword evidence="2" id="KW-0349">Heme</keyword>
<feature type="transmembrane region" description="Helical" evidence="7">
    <location>
        <begin position="730"/>
        <end position="751"/>
    </location>
</feature>
<evidence type="ECO:0000256" key="2">
    <source>
        <dbReference type="ARBA" id="ARBA00022617"/>
    </source>
</evidence>
<protein>
    <recommendedName>
        <fullName evidence="8">Cytochrome c domain-containing protein</fullName>
    </recommendedName>
</protein>
<evidence type="ECO:0000313" key="9">
    <source>
        <dbReference type="EMBL" id="VAV92657.1"/>
    </source>
</evidence>
<feature type="transmembrane region" description="Helical" evidence="7">
    <location>
        <begin position="9"/>
        <end position="29"/>
    </location>
</feature>
<dbReference type="InterPro" id="IPR036909">
    <property type="entry name" value="Cyt_c-like_dom_sf"/>
</dbReference>
<dbReference type="InterPro" id="IPR051459">
    <property type="entry name" value="Cytochrome_c-type_DH"/>
</dbReference>
<dbReference type="EMBL" id="UOEC01000103">
    <property type="protein sequence ID" value="VAV92657.1"/>
    <property type="molecule type" value="Genomic_DNA"/>
</dbReference>
<keyword evidence="7" id="KW-0812">Transmembrane</keyword>
<evidence type="ECO:0000256" key="7">
    <source>
        <dbReference type="SAM" id="Phobius"/>
    </source>
</evidence>
<dbReference type="InterPro" id="IPR019020">
    <property type="entry name" value="Cyt-c552/DMSO_Rdtase_haem-bd"/>
</dbReference>
<name>A0A3B0RKZ4_9ZZZZ</name>
<dbReference type="Pfam" id="PF09459">
    <property type="entry name" value="EB_dh"/>
    <property type="match status" value="1"/>
</dbReference>
<evidence type="ECO:0000259" key="8">
    <source>
        <dbReference type="PROSITE" id="PS51007"/>
    </source>
</evidence>
<dbReference type="GO" id="GO:0046872">
    <property type="term" value="F:metal ion binding"/>
    <property type="evidence" value="ECO:0007669"/>
    <property type="project" value="UniProtKB-KW"/>
</dbReference>
<feature type="transmembrane region" description="Helical" evidence="7">
    <location>
        <begin position="35"/>
        <end position="53"/>
    </location>
</feature>
<proteinExistence type="predicted"/>
<keyword evidence="5" id="KW-0408">Iron</keyword>
<feature type="region of interest" description="Disordered" evidence="6">
    <location>
        <begin position="254"/>
        <end position="275"/>
    </location>
</feature>
<keyword evidence="4" id="KW-0249">Electron transport</keyword>
<dbReference type="SUPFAM" id="SSF46626">
    <property type="entry name" value="Cytochrome c"/>
    <property type="match status" value="3"/>
</dbReference>
<dbReference type="Gene3D" id="2.60.40.1190">
    <property type="match status" value="1"/>
</dbReference>
<feature type="domain" description="Cytochrome c" evidence="8">
    <location>
        <begin position="396"/>
        <end position="491"/>
    </location>
</feature>
<dbReference type="Pfam" id="PF13442">
    <property type="entry name" value="Cytochrome_CBB3"/>
    <property type="match status" value="3"/>
</dbReference>
<evidence type="ECO:0000256" key="5">
    <source>
        <dbReference type="ARBA" id="ARBA00023004"/>
    </source>
</evidence>
<feature type="transmembrane region" description="Helical" evidence="7">
    <location>
        <begin position="74"/>
        <end position="97"/>
    </location>
</feature>
<dbReference type="GO" id="GO:0009055">
    <property type="term" value="F:electron transfer activity"/>
    <property type="evidence" value="ECO:0007669"/>
    <property type="project" value="InterPro"/>
</dbReference>
<keyword evidence="3" id="KW-0479">Metal-binding</keyword>
<dbReference type="PANTHER" id="PTHR35008:SF8">
    <property type="entry name" value="ALCOHOL DEHYDROGENASE CYTOCHROME C SUBUNIT"/>
    <property type="match status" value="1"/>
</dbReference>
<keyword evidence="1" id="KW-0813">Transport</keyword>
<evidence type="ECO:0000256" key="3">
    <source>
        <dbReference type="ARBA" id="ARBA00022723"/>
    </source>
</evidence>
<dbReference type="Gene3D" id="1.10.760.10">
    <property type="entry name" value="Cytochrome c-like domain"/>
    <property type="match status" value="3"/>
</dbReference>
<keyword evidence="7" id="KW-0472">Membrane</keyword>
<organism evidence="9">
    <name type="scientific">hydrothermal vent metagenome</name>
    <dbReference type="NCBI Taxonomy" id="652676"/>
    <lineage>
        <taxon>unclassified sequences</taxon>
        <taxon>metagenomes</taxon>
        <taxon>ecological metagenomes</taxon>
    </lineage>
</organism>
<keyword evidence="7" id="KW-1133">Transmembrane helix</keyword>
<evidence type="ECO:0000256" key="1">
    <source>
        <dbReference type="ARBA" id="ARBA00022448"/>
    </source>
</evidence>
<feature type="domain" description="Cytochrome c" evidence="8">
    <location>
        <begin position="147"/>
        <end position="244"/>
    </location>
</feature>
<evidence type="ECO:0000256" key="6">
    <source>
        <dbReference type="SAM" id="MobiDB-lite"/>
    </source>
</evidence>
<accession>A0A3B0RKZ4</accession>